<accession>A0A6V7UL18</accession>
<dbReference type="AlphaFoldDB" id="A0A6V7UL18"/>
<gene>
    <name evidence="1" type="ORF">MENT_LOCUS13846</name>
</gene>
<organism evidence="1 2">
    <name type="scientific">Meloidogyne enterolobii</name>
    <name type="common">Root-knot nematode worm</name>
    <name type="synonym">Meloidogyne mayaguensis</name>
    <dbReference type="NCBI Taxonomy" id="390850"/>
    <lineage>
        <taxon>Eukaryota</taxon>
        <taxon>Metazoa</taxon>
        <taxon>Ecdysozoa</taxon>
        <taxon>Nematoda</taxon>
        <taxon>Chromadorea</taxon>
        <taxon>Rhabditida</taxon>
        <taxon>Tylenchina</taxon>
        <taxon>Tylenchomorpha</taxon>
        <taxon>Tylenchoidea</taxon>
        <taxon>Meloidogynidae</taxon>
        <taxon>Meloidogyninae</taxon>
        <taxon>Meloidogyne</taxon>
    </lineage>
</organism>
<dbReference type="EMBL" id="CAJEWN010000076">
    <property type="protein sequence ID" value="CAD2159714.1"/>
    <property type="molecule type" value="Genomic_DNA"/>
</dbReference>
<evidence type="ECO:0000313" key="1">
    <source>
        <dbReference type="EMBL" id="CAD2159714.1"/>
    </source>
</evidence>
<proteinExistence type="predicted"/>
<evidence type="ECO:0000313" key="2">
    <source>
        <dbReference type="Proteomes" id="UP000580250"/>
    </source>
</evidence>
<protein>
    <submittedName>
        <fullName evidence="1">Uncharacterized protein</fullName>
    </submittedName>
</protein>
<comment type="caution">
    <text evidence="1">The sequence shown here is derived from an EMBL/GenBank/DDBJ whole genome shotgun (WGS) entry which is preliminary data.</text>
</comment>
<dbReference type="Proteomes" id="UP000580250">
    <property type="component" value="Unassembled WGS sequence"/>
</dbReference>
<name>A0A6V7UL18_MELEN</name>
<reference evidence="1 2" key="1">
    <citation type="submission" date="2020-08" db="EMBL/GenBank/DDBJ databases">
        <authorList>
            <person name="Koutsovoulos G."/>
            <person name="Danchin GJ E."/>
        </authorList>
    </citation>
    <scope>NUCLEOTIDE SEQUENCE [LARGE SCALE GENOMIC DNA]</scope>
</reference>
<sequence length="80" mass="9520">MCVPNSPTSLELEEALKVYQLVQELNENINIIKLNLHEQSEEIFEFWEELELDLSTIKVIYKSFADFYKLKEVFSSFKEN</sequence>